<dbReference type="AlphaFoldDB" id="A0A1K1NKI3"/>
<dbReference type="Proteomes" id="UP000182958">
    <property type="component" value="Unassembled WGS sequence"/>
</dbReference>
<proteinExistence type="predicted"/>
<dbReference type="InterPro" id="IPR035940">
    <property type="entry name" value="CAP_sf"/>
</dbReference>
<dbReference type="InterPro" id="IPR014044">
    <property type="entry name" value="CAP_dom"/>
</dbReference>
<protein>
    <submittedName>
        <fullName evidence="3">Uncharacterized conserved protein YkwD, contains CAP (CSP/antigen 5/PR1) domain</fullName>
    </submittedName>
</protein>
<dbReference type="CDD" id="cd05379">
    <property type="entry name" value="CAP_bacterial"/>
    <property type="match status" value="1"/>
</dbReference>
<evidence type="ECO:0000313" key="3">
    <source>
        <dbReference type="EMBL" id="SFW35799.1"/>
    </source>
</evidence>
<sequence length="237" mass="26558">MKIFKLIILAALCLCVEMGCVLGAADETLAGEYERKTGTNWYFPGMKVTYTVSDAQVAEVFQDKKGQYIVRFIGPGDVYVQATFYSQGKPLPPETYLFHITGEKKGEEATDWGTFALDILRLTNEERKKAGLAPLKADFALSEAAALRVEEAVKVYSHTRPDGTPYHTALKGIEYKQAGENLQAGAATPEEAITQWMNSPTHRENILYPDYNALGIGYIYAPNSKYHHYWVQIFLQK</sequence>
<reference evidence="4" key="1">
    <citation type="submission" date="2016-11" db="EMBL/GenBank/DDBJ databases">
        <authorList>
            <person name="Varghese N."/>
            <person name="Submissions S."/>
        </authorList>
    </citation>
    <scope>NUCLEOTIDE SEQUENCE [LARGE SCALE GENOMIC DNA]</scope>
    <source>
        <strain evidence="4">C3</strain>
    </source>
</reference>
<evidence type="ECO:0000256" key="1">
    <source>
        <dbReference type="SAM" id="SignalP"/>
    </source>
</evidence>
<evidence type="ECO:0000313" key="4">
    <source>
        <dbReference type="Proteomes" id="UP000182958"/>
    </source>
</evidence>
<feature type="signal peptide" evidence="1">
    <location>
        <begin position="1"/>
        <end position="24"/>
    </location>
</feature>
<dbReference type="PANTHER" id="PTHR31157">
    <property type="entry name" value="SCP DOMAIN-CONTAINING PROTEIN"/>
    <property type="match status" value="1"/>
</dbReference>
<gene>
    <name evidence="3" type="ORF">SAMN02910323_1439</name>
</gene>
<keyword evidence="1" id="KW-0732">Signal</keyword>
<feature type="domain" description="SCP" evidence="2">
    <location>
        <begin position="120"/>
        <end position="234"/>
    </location>
</feature>
<name>A0A1K1NKI3_SELRU</name>
<dbReference type="Gene3D" id="3.40.33.10">
    <property type="entry name" value="CAP"/>
    <property type="match status" value="1"/>
</dbReference>
<dbReference type="Pfam" id="PF00188">
    <property type="entry name" value="CAP"/>
    <property type="match status" value="1"/>
</dbReference>
<feature type="chain" id="PRO_5012001175" evidence="1">
    <location>
        <begin position="25"/>
        <end position="237"/>
    </location>
</feature>
<evidence type="ECO:0000259" key="2">
    <source>
        <dbReference type="Pfam" id="PF00188"/>
    </source>
</evidence>
<dbReference type="SUPFAM" id="SSF55797">
    <property type="entry name" value="PR-1-like"/>
    <property type="match status" value="1"/>
</dbReference>
<dbReference type="RefSeq" id="WP_072306088.1">
    <property type="nucleotide sequence ID" value="NZ_FPJA01000006.1"/>
</dbReference>
<accession>A0A1K1NKI3</accession>
<dbReference type="EMBL" id="FPJA01000006">
    <property type="protein sequence ID" value="SFW35799.1"/>
    <property type="molecule type" value="Genomic_DNA"/>
</dbReference>
<dbReference type="PANTHER" id="PTHR31157:SF1">
    <property type="entry name" value="SCP DOMAIN-CONTAINING PROTEIN"/>
    <property type="match status" value="1"/>
</dbReference>
<organism evidence="3 4">
    <name type="scientific">Selenomonas ruminantium</name>
    <dbReference type="NCBI Taxonomy" id="971"/>
    <lineage>
        <taxon>Bacteria</taxon>
        <taxon>Bacillati</taxon>
        <taxon>Bacillota</taxon>
        <taxon>Negativicutes</taxon>
        <taxon>Selenomonadales</taxon>
        <taxon>Selenomonadaceae</taxon>
        <taxon>Selenomonas</taxon>
    </lineage>
</organism>
<keyword evidence="4" id="KW-1185">Reference proteome</keyword>